<keyword evidence="5" id="KW-1185">Reference proteome</keyword>
<gene>
    <name evidence="4" type="ORF">J3U87_08125</name>
</gene>
<evidence type="ECO:0000256" key="2">
    <source>
        <dbReference type="ARBA" id="ARBA00022840"/>
    </source>
</evidence>
<dbReference type="InterPro" id="IPR027417">
    <property type="entry name" value="P-loop_NTPase"/>
</dbReference>
<dbReference type="PANTHER" id="PTHR43384">
    <property type="entry name" value="SEPTUM SITE-DETERMINING PROTEIN MIND HOMOLOG, CHLOROPLASTIC-RELATED"/>
    <property type="match status" value="1"/>
</dbReference>
<evidence type="ECO:0000256" key="1">
    <source>
        <dbReference type="ARBA" id="ARBA00022741"/>
    </source>
</evidence>
<protein>
    <submittedName>
        <fullName evidence="4">MinD/ParA family protein</fullName>
    </submittedName>
</protein>
<dbReference type="GO" id="GO:0016887">
    <property type="term" value="F:ATP hydrolysis activity"/>
    <property type="evidence" value="ECO:0007669"/>
    <property type="project" value="TreeGrafter"/>
</dbReference>
<organism evidence="4 5">
    <name type="scientific">Sulfidibacter corallicola</name>
    <dbReference type="NCBI Taxonomy" id="2818388"/>
    <lineage>
        <taxon>Bacteria</taxon>
        <taxon>Pseudomonadati</taxon>
        <taxon>Acidobacteriota</taxon>
        <taxon>Holophagae</taxon>
        <taxon>Acanthopleuribacterales</taxon>
        <taxon>Acanthopleuribacteraceae</taxon>
        <taxon>Sulfidibacter</taxon>
    </lineage>
</organism>
<name>A0A8A4TR24_SULCO</name>
<evidence type="ECO:0000313" key="4">
    <source>
        <dbReference type="EMBL" id="QTD52426.1"/>
    </source>
</evidence>
<keyword evidence="1" id="KW-0547">Nucleotide-binding</keyword>
<dbReference type="InterPro" id="IPR025501">
    <property type="entry name" value="MinD_FleN"/>
</dbReference>
<dbReference type="Pfam" id="PF13614">
    <property type="entry name" value="AAA_31"/>
    <property type="match status" value="1"/>
</dbReference>
<dbReference type="GO" id="GO:0009898">
    <property type="term" value="C:cytoplasmic side of plasma membrane"/>
    <property type="evidence" value="ECO:0007669"/>
    <property type="project" value="TreeGrafter"/>
</dbReference>
<feature type="domain" description="AAA" evidence="3">
    <location>
        <begin position="26"/>
        <end position="171"/>
    </location>
</feature>
<keyword evidence="2" id="KW-0067">ATP-binding</keyword>
<dbReference type="AlphaFoldDB" id="A0A8A4TR24"/>
<accession>A0A8A4TR24</accession>
<sequence>MDQAETLRRVAALKRGQGPGGKSSCEIISVSSGKGGVGKSNITVNLAVTLAKRGRKVLMLDADMGTANIDILLGMDPRRNLSHVIEGQATLLEILVKVTDNLYLIPGASGIMDAGYLPVQQLDQLRTDLLKLEEMFDFMFIDTAAGVNNLVIRTLQGSDRILMICTDEPTSIVDAYALAKVLFRECDAARLQLVVNDVEGEEEAEDVYGKLKVAIQHFLKKELEYLSYIVHDDVVARGVVLQKPFMLTPAECPARANFEALATLLDHDDPWTEGKGFLQLFQLLVQK</sequence>
<dbReference type="Proteomes" id="UP000663929">
    <property type="component" value="Chromosome"/>
</dbReference>
<dbReference type="InterPro" id="IPR025669">
    <property type="entry name" value="AAA_dom"/>
</dbReference>
<proteinExistence type="predicted"/>
<dbReference type="Gene3D" id="3.40.50.300">
    <property type="entry name" value="P-loop containing nucleotide triphosphate hydrolases"/>
    <property type="match status" value="1"/>
</dbReference>
<evidence type="ECO:0000259" key="3">
    <source>
        <dbReference type="Pfam" id="PF13614"/>
    </source>
</evidence>
<evidence type="ECO:0000313" key="5">
    <source>
        <dbReference type="Proteomes" id="UP000663929"/>
    </source>
</evidence>
<dbReference type="GO" id="GO:0051782">
    <property type="term" value="P:negative regulation of cell division"/>
    <property type="evidence" value="ECO:0007669"/>
    <property type="project" value="TreeGrafter"/>
</dbReference>
<dbReference type="InterPro" id="IPR050625">
    <property type="entry name" value="ParA/MinD_ATPase"/>
</dbReference>
<dbReference type="CDD" id="cd02038">
    <property type="entry name" value="FlhG-like"/>
    <property type="match status" value="1"/>
</dbReference>
<dbReference type="GO" id="GO:0005524">
    <property type="term" value="F:ATP binding"/>
    <property type="evidence" value="ECO:0007669"/>
    <property type="project" value="UniProtKB-KW"/>
</dbReference>
<dbReference type="InterPro" id="IPR033875">
    <property type="entry name" value="FlhG"/>
</dbReference>
<dbReference type="RefSeq" id="WP_237382534.1">
    <property type="nucleotide sequence ID" value="NZ_CP071793.1"/>
</dbReference>
<dbReference type="KEGG" id="scor:J3U87_08125"/>
<dbReference type="SUPFAM" id="SSF52540">
    <property type="entry name" value="P-loop containing nucleoside triphosphate hydrolases"/>
    <property type="match status" value="1"/>
</dbReference>
<dbReference type="PIRSF" id="PIRSF003092">
    <property type="entry name" value="MinD"/>
    <property type="match status" value="1"/>
</dbReference>
<dbReference type="PANTHER" id="PTHR43384:SF4">
    <property type="entry name" value="CELLULOSE BIOSYNTHESIS PROTEIN BCSQ-RELATED"/>
    <property type="match status" value="1"/>
</dbReference>
<reference evidence="4" key="1">
    <citation type="submission" date="2021-03" db="EMBL/GenBank/DDBJ databases">
        <title>Acanthopleuribacteraceae sp. M133.</title>
        <authorList>
            <person name="Wang G."/>
        </authorList>
    </citation>
    <scope>NUCLEOTIDE SEQUENCE</scope>
    <source>
        <strain evidence="4">M133</strain>
    </source>
</reference>
<dbReference type="EMBL" id="CP071793">
    <property type="protein sequence ID" value="QTD52426.1"/>
    <property type="molecule type" value="Genomic_DNA"/>
</dbReference>
<dbReference type="GO" id="GO:0005829">
    <property type="term" value="C:cytosol"/>
    <property type="evidence" value="ECO:0007669"/>
    <property type="project" value="TreeGrafter"/>
</dbReference>